<evidence type="ECO:0000256" key="1">
    <source>
        <dbReference type="SAM" id="Coils"/>
    </source>
</evidence>
<name>A0A9X4MFP6_9CYAN</name>
<keyword evidence="1" id="KW-0175">Coiled coil</keyword>
<sequence>MKMSLQNAPYQWLLLISLFCVTIVSGCKSPEEIAKVKLDKELAEKNAQAEQTKKKALDELESQSDKFAALAPPVKEVDQPYIKGKVIFVYKRADNKSEFLPEDRTALGELYAKSVAEVKTVVQINCFNFRDGDYINERTNAKIPAFTVRCDVDVIDNTIPAVIVSKQFENKKLPDKTVLKKTDKEIVAQSPYKEIQTFVRNLPRKP</sequence>
<evidence type="ECO:0008006" key="4">
    <source>
        <dbReference type="Google" id="ProtNLM"/>
    </source>
</evidence>
<keyword evidence="3" id="KW-1185">Reference proteome</keyword>
<protein>
    <recommendedName>
        <fullName evidence="4">Lipoprotein</fullName>
    </recommendedName>
</protein>
<dbReference type="RefSeq" id="WP_009629149.1">
    <property type="nucleotide sequence ID" value="NZ_VBTY01000251.1"/>
</dbReference>
<dbReference type="AlphaFoldDB" id="A0A9X4MFP6"/>
<dbReference type="EMBL" id="VBTY01000251">
    <property type="protein sequence ID" value="MDG3496946.1"/>
    <property type="molecule type" value="Genomic_DNA"/>
</dbReference>
<organism evidence="2 3">
    <name type="scientific">Pseudanabaena catenata USMAC16</name>
    <dbReference type="NCBI Taxonomy" id="1855837"/>
    <lineage>
        <taxon>Bacteria</taxon>
        <taxon>Bacillati</taxon>
        <taxon>Cyanobacteriota</taxon>
        <taxon>Cyanophyceae</taxon>
        <taxon>Pseudanabaenales</taxon>
        <taxon>Pseudanabaenaceae</taxon>
        <taxon>Pseudanabaena</taxon>
    </lineage>
</organism>
<accession>A0A9X4MFP6</accession>
<dbReference type="PROSITE" id="PS51257">
    <property type="entry name" value="PROKAR_LIPOPROTEIN"/>
    <property type="match status" value="1"/>
</dbReference>
<evidence type="ECO:0000313" key="3">
    <source>
        <dbReference type="Proteomes" id="UP001152872"/>
    </source>
</evidence>
<proteinExistence type="predicted"/>
<feature type="coiled-coil region" evidence="1">
    <location>
        <begin position="33"/>
        <end position="66"/>
    </location>
</feature>
<evidence type="ECO:0000313" key="2">
    <source>
        <dbReference type="EMBL" id="MDG3496946.1"/>
    </source>
</evidence>
<comment type="caution">
    <text evidence="2">The sequence shown here is derived from an EMBL/GenBank/DDBJ whole genome shotgun (WGS) entry which is preliminary data.</text>
</comment>
<reference evidence="2" key="1">
    <citation type="submission" date="2019-05" db="EMBL/GenBank/DDBJ databases">
        <title>Whole genome sequencing of Pseudanabaena catenata USMAC16.</title>
        <authorList>
            <person name="Khan Z."/>
            <person name="Omar W.M."/>
            <person name="Convey P."/>
            <person name="Merican F."/>
            <person name="Najimudin N."/>
        </authorList>
    </citation>
    <scope>NUCLEOTIDE SEQUENCE</scope>
    <source>
        <strain evidence="2">USMAC16</strain>
    </source>
</reference>
<gene>
    <name evidence="2" type="ORF">FEV09_20610</name>
</gene>
<dbReference type="Proteomes" id="UP001152872">
    <property type="component" value="Unassembled WGS sequence"/>
</dbReference>